<evidence type="ECO:0000256" key="4">
    <source>
        <dbReference type="ARBA" id="ARBA00017468"/>
    </source>
</evidence>
<dbReference type="AlphaFoldDB" id="A0A1L8E2B1"/>
<name>A0A1L8E2B1_9DIPT</name>
<dbReference type="Pfam" id="PF04101">
    <property type="entry name" value="Glyco_tran_28_C"/>
    <property type="match status" value="1"/>
</dbReference>
<dbReference type="GO" id="GO:0004577">
    <property type="term" value="F:N-acetylglucosaminyldiphosphodolichol N-acetylglucosaminyltransferase activity"/>
    <property type="evidence" value="ECO:0007669"/>
    <property type="project" value="UniProtKB-EC"/>
</dbReference>
<sequence length="166" mass="18626">MREFPNIFVTVGTTQFSGLINALNSDEMTSALEHVRCKKLTIQCGNQDMPLNEQTTSIHRVIYNYRPSIEEDIRMADLVISHAGAGTCIDVLRQRKPLIVVVNDTLMHNHQIELAEQLGTEGALVHCIPATLPETLKTFDTANLKPHLQGDPMNFVRELDKLMGFN</sequence>
<organism evidence="9">
    <name type="scientific">Nyssomyia neivai</name>
    <dbReference type="NCBI Taxonomy" id="330878"/>
    <lineage>
        <taxon>Eukaryota</taxon>
        <taxon>Metazoa</taxon>
        <taxon>Ecdysozoa</taxon>
        <taxon>Arthropoda</taxon>
        <taxon>Hexapoda</taxon>
        <taxon>Insecta</taxon>
        <taxon>Pterygota</taxon>
        <taxon>Neoptera</taxon>
        <taxon>Endopterygota</taxon>
        <taxon>Diptera</taxon>
        <taxon>Nematocera</taxon>
        <taxon>Psychodoidea</taxon>
        <taxon>Psychodidae</taxon>
        <taxon>Nyssomyia</taxon>
    </lineage>
</organism>
<dbReference type="PANTHER" id="PTHR12867:SF6">
    <property type="entry name" value="N-ACETYLGLUCOSAMINYLDIPHOSPHODOLICHOL N-ACETYLGLUCOSAMINYLTRANSFERASE"/>
    <property type="match status" value="1"/>
</dbReference>
<keyword evidence="7" id="KW-0256">Endoplasmic reticulum</keyword>
<evidence type="ECO:0000256" key="5">
    <source>
        <dbReference type="ARBA" id="ARBA00022676"/>
    </source>
</evidence>
<protein>
    <recommendedName>
        <fullName evidence="4">UDP-N-acetylglucosamine transferase subunit ALG13</fullName>
        <ecNumber evidence="3">2.4.1.141</ecNumber>
    </recommendedName>
</protein>
<dbReference type="InterPro" id="IPR007235">
    <property type="entry name" value="Glyco_trans_28_C"/>
</dbReference>
<evidence type="ECO:0000256" key="7">
    <source>
        <dbReference type="ARBA" id="ARBA00022824"/>
    </source>
</evidence>
<evidence type="ECO:0000256" key="2">
    <source>
        <dbReference type="ARBA" id="ARBA00006962"/>
    </source>
</evidence>
<accession>A0A1L8E2B1</accession>
<evidence type="ECO:0000256" key="3">
    <source>
        <dbReference type="ARBA" id="ARBA00012614"/>
    </source>
</evidence>
<evidence type="ECO:0000313" key="9">
    <source>
        <dbReference type="EMBL" id="JAV12645.1"/>
    </source>
</evidence>
<dbReference type="SUPFAM" id="SSF53756">
    <property type="entry name" value="UDP-Glycosyltransferase/glycogen phosphorylase"/>
    <property type="match status" value="1"/>
</dbReference>
<dbReference type="Gene3D" id="3.40.50.2000">
    <property type="entry name" value="Glycogen Phosphorylase B"/>
    <property type="match status" value="1"/>
</dbReference>
<keyword evidence="5" id="KW-0328">Glycosyltransferase</keyword>
<dbReference type="PANTHER" id="PTHR12867">
    <property type="entry name" value="GLYCOSYL TRANSFERASE-RELATED"/>
    <property type="match status" value="1"/>
</dbReference>
<reference evidence="9" key="1">
    <citation type="submission" date="2016-12" db="EMBL/GenBank/DDBJ databases">
        <title>An insight into the sialome and mialome of the sand fly, Nyssomyia neivai.</title>
        <authorList>
            <person name="Sebastian V."/>
            <person name="Goulart T.M."/>
            <person name="Oliveira W."/>
            <person name="Calvo E."/>
            <person name="Oliveira L.F."/>
            <person name="Pinto M.C."/>
            <person name="Rosselino A.M."/>
            <person name="Ribeiro J.M."/>
        </authorList>
    </citation>
    <scope>NUCLEOTIDE SEQUENCE</scope>
</reference>
<dbReference type="EC" id="2.4.1.141" evidence="3"/>
<keyword evidence="6 9" id="KW-0808">Transferase</keyword>
<dbReference type="InterPro" id="IPR039042">
    <property type="entry name" value="Alg13-like"/>
</dbReference>
<comment type="subcellular location">
    <subcellularLocation>
        <location evidence="1">Endoplasmic reticulum</location>
    </subcellularLocation>
</comment>
<comment type="similarity">
    <text evidence="2">Belongs to the glycosyltransferase 28 family.</text>
</comment>
<dbReference type="GO" id="GO:0005783">
    <property type="term" value="C:endoplasmic reticulum"/>
    <property type="evidence" value="ECO:0007669"/>
    <property type="project" value="UniProtKB-SubCell"/>
</dbReference>
<proteinExistence type="inferred from homology"/>
<evidence type="ECO:0000256" key="6">
    <source>
        <dbReference type="ARBA" id="ARBA00022679"/>
    </source>
</evidence>
<evidence type="ECO:0000256" key="1">
    <source>
        <dbReference type="ARBA" id="ARBA00004240"/>
    </source>
</evidence>
<evidence type="ECO:0000259" key="8">
    <source>
        <dbReference type="Pfam" id="PF04101"/>
    </source>
</evidence>
<dbReference type="GO" id="GO:0006488">
    <property type="term" value="P:dolichol-linked oligosaccharide biosynthetic process"/>
    <property type="evidence" value="ECO:0007669"/>
    <property type="project" value="InterPro"/>
</dbReference>
<feature type="domain" description="Glycosyl transferase family 28 C-terminal" evidence="8">
    <location>
        <begin position="7"/>
        <end position="146"/>
    </location>
</feature>
<dbReference type="EMBL" id="GFDF01001439">
    <property type="protein sequence ID" value="JAV12645.1"/>
    <property type="molecule type" value="Transcribed_RNA"/>
</dbReference>